<dbReference type="GO" id="GO:0005737">
    <property type="term" value="C:cytoplasm"/>
    <property type="evidence" value="ECO:0007669"/>
    <property type="project" value="UniProtKB-SubCell"/>
</dbReference>
<evidence type="ECO:0000256" key="2">
    <source>
        <dbReference type="ARBA" id="ARBA00022679"/>
    </source>
</evidence>
<dbReference type="EC" id="2.3.2.6" evidence="4"/>
<keyword evidence="1 4" id="KW-0963">Cytoplasm</keyword>
<evidence type="ECO:0000256" key="5">
    <source>
        <dbReference type="SAM" id="MobiDB-lite"/>
    </source>
</evidence>
<keyword evidence="3 4" id="KW-0012">Acyltransferase</keyword>
<sequence length="235" mass="26246">MENLTDHHTFQRENRDRRETTGSAMRVLTTDVLVRAYTMGLFPMARTRGDSKLYWIDPEERGILPLPDFHVPRSLKKTLRQGRYRISVDTAFRAVMEGCAEAKTGREDTWINGQIVDLFCQLHAMGLAHSVESWDGDRLVGGLYGLALGGAFFGESMFSRATDASKVALVDLVARLKLGGFLLLDTQFITEHLSRFGATEIPRHHYKLLLAAALNEPAFFLPNPVDWSAALAPGP</sequence>
<dbReference type="InterPro" id="IPR042203">
    <property type="entry name" value="Leu/Phe-tRNA_Trfase_C"/>
</dbReference>
<comment type="catalytic activity">
    <reaction evidence="4">
        <text>L-phenylalanyl-tRNA(Phe) + an N-terminal L-alpha-aminoacyl-[protein] = an N-terminal L-phenylalanyl-L-alpha-aminoacyl-[protein] + tRNA(Phe)</text>
        <dbReference type="Rhea" id="RHEA:43632"/>
        <dbReference type="Rhea" id="RHEA-COMP:9668"/>
        <dbReference type="Rhea" id="RHEA-COMP:9699"/>
        <dbReference type="Rhea" id="RHEA-COMP:10636"/>
        <dbReference type="Rhea" id="RHEA-COMP:10637"/>
        <dbReference type="ChEBI" id="CHEBI:78442"/>
        <dbReference type="ChEBI" id="CHEBI:78531"/>
        <dbReference type="ChEBI" id="CHEBI:78597"/>
        <dbReference type="ChEBI" id="CHEBI:83561"/>
        <dbReference type="EC" id="2.3.2.6"/>
    </reaction>
</comment>
<proteinExistence type="inferred from homology"/>
<dbReference type="FunFam" id="3.40.630.70:FF:000001">
    <property type="entry name" value="Leucyl/phenylalanyl-tRNA--protein transferase"/>
    <property type="match status" value="1"/>
</dbReference>
<comment type="subcellular location">
    <subcellularLocation>
        <location evidence="4">Cytoplasm</location>
    </subcellularLocation>
</comment>
<evidence type="ECO:0000256" key="1">
    <source>
        <dbReference type="ARBA" id="ARBA00022490"/>
    </source>
</evidence>
<accession>A4TWQ5</accession>
<keyword evidence="2 4" id="KW-0808">Transferase</keyword>
<dbReference type="AlphaFoldDB" id="A4TWQ5"/>
<name>A4TWQ5_9PROT</name>
<comment type="function">
    <text evidence="4">Functions in the N-end rule pathway of protein degradation where it conjugates Leu, Phe and, less efficiently, Met from aminoacyl-tRNAs to the N-termini of proteins containing an N-terminal arginine or lysine.</text>
</comment>
<dbReference type="GO" id="GO:0008914">
    <property type="term" value="F:leucyl-tRNA--protein transferase activity"/>
    <property type="evidence" value="ECO:0007669"/>
    <property type="project" value="UniProtKB-UniRule"/>
</dbReference>
<evidence type="ECO:0000256" key="4">
    <source>
        <dbReference type="HAMAP-Rule" id="MF_00688"/>
    </source>
</evidence>
<dbReference type="InterPro" id="IPR004616">
    <property type="entry name" value="Leu/Phe-tRNA_Trfase"/>
</dbReference>
<dbReference type="HAMAP" id="MF_00688">
    <property type="entry name" value="Leu_Phe_trans"/>
    <property type="match status" value="1"/>
</dbReference>
<dbReference type="Gene3D" id="3.40.630.70">
    <property type="entry name" value="Leucyl/phenylalanyl-tRNA-protein transferase, C-terminal domain"/>
    <property type="match status" value="1"/>
</dbReference>
<organism evidence="6">
    <name type="scientific">Magnetospirillum gryphiswaldense</name>
    <dbReference type="NCBI Taxonomy" id="55518"/>
    <lineage>
        <taxon>Bacteria</taxon>
        <taxon>Pseudomonadati</taxon>
        <taxon>Pseudomonadota</taxon>
        <taxon>Alphaproteobacteria</taxon>
        <taxon>Rhodospirillales</taxon>
        <taxon>Rhodospirillaceae</taxon>
        <taxon>Magnetospirillum</taxon>
    </lineage>
</organism>
<dbReference type="Pfam" id="PF03588">
    <property type="entry name" value="Leu_Phe_trans"/>
    <property type="match status" value="1"/>
</dbReference>
<dbReference type="EMBL" id="CU459003">
    <property type="protein sequence ID" value="CAM75062.1"/>
    <property type="molecule type" value="Genomic_DNA"/>
</dbReference>
<comment type="catalytic activity">
    <reaction evidence="4">
        <text>N-terminal L-arginyl-[protein] + L-leucyl-tRNA(Leu) = N-terminal L-leucyl-L-arginyl-[protein] + tRNA(Leu) + H(+)</text>
        <dbReference type="Rhea" id="RHEA:50416"/>
        <dbReference type="Rhea" id="RHEA-COMP:9613"/>
        <dbReference type="Rhea" id="RHEA-COMP:9622"/>
        <dbReference type="Rhea" id="RHEA-COMP:12672"/>
        <dbReference type="Rhea" id="RHEA-COMP:12673"/>
        <dbReference type="ChEBI" id="CHEBI:15378"/>
        <dbReference type="ChEBI" id="CHEBI:64719"/>
        <dbReference type="ChEBI" id="CHEBI:78442"/>
        <dbReference type="ChEBI" id="CHEBI:78494"/>
        <dbReference type="ChEBI" id="CHEBI:133044"/>
        <dbReference type="EC" id="2.3.2.6"/>
    </reaction>
</comment>
<dbReference type="PANTHER" id="PTHR30098:SF2">
    <property type="entry name" value="LEUCYL_PHENYLALANYL-TRNA--PROTEIN TRANSFERASE"/>
    <property type="match status" value="1"/>
</dbReference>
<feature type="region of interest" description="Disordered" evidence="5">
    <location>
        <begin position="1"/>
        <end position="21"/>
    </location>
</feature>
<comment type="catalytic activity">
    <reaction evidence="4">
        <text>N-terminal L-lysyl-[protein] + L-leucyl-tRNA(Leu) = N-terminal L-leucyl-L-lysyl-[protein] + tRNA(Leu) + H(+)</text>
        <dbReference type="Rhea" id="RHEA:12340"/>
        <dbReference type="Rhea" id="RHEA-COMP:9613"/>
        <dbReference type="Rhea" id="RHEA-COMP:9622"/>
        <dbReference type="Rhea" id="RHEA-COMP:12670"/>
        <dbReference type="Rhea" id="RHEA-COMP:12671"/>
        <dbReference type="ChEBI" id="CHEBI:15378"/>
        <dbReference type="ChEBI" id="CHEBI:65249"/>
        <dbReference type="ChEBI" id="CHEBI:78442"/>
        <dbReference type="ChEBI" id="CHEBI:78494"/>
        <dbReference type="ChEBI" id="CHEBI:133043"/>
        <dbReference type="EC" id="2.3.2.6"/>
    </reaction>
</comment>
<evidence type="ECO:0000313" key="6">
    <source>
        <dbReference type="EMBL" id="CAM75062.1"/>
    </source>
</evidence>
<reference evidence="6" key="1">
    <citation type="journal article" date="2007" name="J. Bacteriol.">
        <title>Comparative genome analysis of four magnetotactic bacteria reveals a complex set of group-specific genes implicated in magnetosome biomineralization and function.</title>
        <authorList>
            <person name="Richter M."/>
            <person name="Kube M."/>
            <person name="Bazylinski D.A."/>
            <person name="Lombardot T."/>
            <person name="Gloeckner F.O."/>
            <person name="Reinhardt R."/>
            <person name="Schueler D."/>
        </authorList>
    </citation>
    <scope>NUCLEOTIDE SEQUENCE</scope>
    <source>
        <strain evidence="6">MSR-1</strain>
    </source>
</reference>
<dbReference type="PANTHER" id="PTHR30098">
    <property type="entry name" value="LEUCYL/PHENYLALANYL-TRNA--PROTEIN TRANSFERASE"/>
    <property type="match status" value="1"/>
</dbReference>
<comment type="similarity">
    <text evidence="4">Belongs to the L/F-transferase family.</text>
</comment>
<dbReference type="GO" id="GO:0030163">
    <property type="term" value="P:protein catabolic process"/>
    <property type="evidence" value="ECO:0007669"/>
    <property type="project" value="UniProtKB-UniRule"/>
</dbReference>
<dbReference type="NCBIfam" id="TIGR00667">
    <property type="entry name" value="aat"/>
    <property type="match status" value="1"/>
</dbReference>
<dbReference type="SUPFAM" id="SSF55729">
    <property type="entry name" value="Acyl-CoA N-acyltransferases (Nat)"/>
    <property type="match status" value="1"/>
</dbReference>
<protein>
    <recommendedName>
        <fullName evidence="4">Leucyl/phenylalanyl-tRNA--protein transferase</fullName>
        <ecNumber evidence="4">2.3.2.6</ecNumber>
    </recommendedName>
    <alternativeName>
        <fullName evidence="4">L/F-transferase</fullName>
    </alternativeName>
    <alternativeName>
        <fullName evidence="4">Leucyltransferase</fullName>
    </alternativeName>
    <alternativeName>
        <fullName evidence="4">Phenyalanyltransferase</fullName>
    </alternativeName>
</protein>
<evidence type="ECO:0000256" key="3">
    <source>
        <dbReference type="ARBA" id="ARBA00023315"/>
    </source>
</evidence>
<dbReference type="InterPro" id="IPR016181">
    <property type="entry name" value="Acyl_CoA_acyltransferase"/>
</dbReference>
<gene>
    <name evidence="4 6" type="primary">aat</name>
    <name evidence="6" type="ORF">MGR_3727</name>
</gene>
<feature type="compositionally biased region" description="Basic and acidic residues" evidence="5">
    <location>
        <begin position="1"/>
        <end position="20"/>
    </location>
</feature>